<name>A0A0E9X7V8_ANGAN</name>
<protein>
    <submittedName>
        <fullName evidence="1">Uncharacterized protein</fullName>
    </submittedName>
</protein>
<sequence length="101" mass="11264">MSHINESWYVTVFVSIQTLGGSKLITGASAPLDGLTHLAHRYLKTREDVTAAVSPPSCYPLNIFTHLLNATEKVGHEHAVTLQFLSYNITRSMKTMMFQIN</sequence>
<reference evidence="1" key="1">
    <citation type="submission" date="2014-11" db="EMBL/GenBank/DDBJ databases">
        <authorList>
            <person name="Amaro Gonzalez C."/>
        </authorList>
    </citation>
    <scope>NUCLEOTIDE SEQUENCE</scope>
</reference>
<evidence type="ECO:0000313" key="1">
    <source>
        <dbReference type="EMBL" id="JAH97758.1"/>
    </source>
</evidence>
<dbReference type="AlphaFoldDB" id="A0A0E9X7V8"/>
<proteinExistence type="predicted"/>
<dbReference type="EMBL" id="GBXM01010819">
    <property type="protein sequence ID" value="JAH97758.1"/>
    <property type="molecule type" value="Transcribed_RNA"/>
</dbReference>
<accession>A0A0E9X7V8</accession>
<reference evidence="1" key="2">
    <citation type="journal article" date="2015" name="Fish Shellfish Immunol.">
        <title>Early steps in the European eel (Anguilla anguilla)-Vibrio vulnificus interaction in the gills: Role of the RtxA13 toxin.</title>
        <authorList>
            <person name="Callol A."/>
            <person name="Pajuelo D."/>
            <person name="Ebbesson L."/>
            <person name="Teles M."/>
            <person name="MacKenzie S."/>
            <person name="Amaro C."/>
        </authorList>
    </citation>
    <scope>NUCLEOTIDE SEQUENCE</scope>
</reference>
<organism evidence="1">
    <name type="scientific">Anguilla anguilla</name>
    <name type="common">European freshwater eel</name>
    <name type="synonym">Muraena anguilla</name>
    <dbReference type="NCBI Taxonomy" id="7936"/>
    <lineage>
        <taxon>Eukaryota</taxon>
        <taxon>Metazoa</taxon>
        <taxon>Chordata</taxon>
        <taxon>Craniata</taxon>
        <taxon>Vertebrata</taxon>
        <taxon>Euteleostomi</taxon>
        <taxon>Actinopterygii</taxon>
        <taxon>Neopterygii</taxon>
        <taxon>Teleostei</taxon>
        <taxon>Anguilliformes</taxon>
        <taxon>Anguillidae</taxon>
        <taxon>Anguilla</taxon>
    </lineage>
</organism>